<name>A0ABT0HRQ6_9BACT</name>
<accession>A0ABT0HRQ6</accession>
<gene>
    <name evidence="1" type="ORF">M0L20_20720</name>
</gene>
<sequence>MATFTAEISTYSVLFVHGNNQSQTPYRQRFIHLRFKANAGPLEFYSLSFVAEAKYASTGMIEKLKTGAFRGSTTIPIAEFPNYYDVLRNEKPVSIRFDFDEDPSMTPVGELIPLTSFTIFTSDEPLGEGSEGLSK</sequence>
<reference evidence="1 2" key="1">
    <citation type="submission" date="2022-04" db="EMBL/GenBank/DDBJ databases">
        <title>Spirosoma sp. strain RP8 genome sequencing and assembly.</title>
        <authorList>
            <person name="Jung Y."/>
        </authorList>
    </citation>
    <scope>NUCLEOTIDE SEQUENCE [LARGE SCALE GENOMIC DNA]</scope>
    <source>
        <strain evidence="1 2">RP8</strain>
    </source>
</reference>
<proteinExistence type="predicted"/>
<dbReference type="EMBL" id="JALPRF010000003">
    <property type="protein sequence ID" value="MCK8494303.1"/>
    <property type="molecule type" value="Genomic_DNA"/>
</dbReference>
<dbReference type="Proteomes" id="UP001202180">
    <property type="component" value="Unassembled WGS sequence"/>
</dbReference>
<comment type="caution">
    <text evidence="1">The sequence shown here is derived from an EMBL/GenBank/DDBJ whole genome shotgun (WGS) entry which is preliminary data.</text>
</comment>
<evidence type="ECO:0000313" key="1">
    <source>
        <dbReference type="EMBL" id="MCK8494303.1"/>
    </source>
</evidence>
<keyword evidence="2" id="KW-1185">Reference proteome</keyword>
<protein>
    <submittedName>
        <fullName evidence="1">Uncharacterized protein</fullName>
    </submittedName>
</protein>
<organism evidence="1 2">
    <name type="scientific">Spirosoma liriopis</name>
    <dbReference type="NCBI Taxonomy" id="2937440"/>
    <lineage>
        <taxon>Bacteria</taxon>
        <taxon>Pseudomonadati</taxon>
        <taxon>Bacteroidota</taxon>
        <taxon>Cytophagia</taxon>
        <taxon>Cytophagales</taxon>
        <taxon>Cytophagaceae</taxon>
        <taxon>Spirosoma</taxon>
    </lineage>
</organism>
<dbReference type="RefSeq" id="WP_232558506.1">
    <property type="nucleotide sequence ID" value="NZ_JALPRF010000003.1"/>
</dbReference>
<evidence type="ECO:0000313" key="2">
    <source>
        <dbReference type="Proteomes" id="UP001202180"/>
    </source>
</evidence>